<protein>
    <recommendedName>
        <fullName evidence="4">Type III effector HrpK</fullName>
    </recommendedName>
</protein>
<evidence type="ECO:0008006" key="4">
    <source>
        <dbReference type="Google" id="ProtNLM"/>
    </source>
</evidence>
<evidence type="ECO:0000313" key="2">
    <source>
        <dbReference type="EMBL" id="STQ43964.1"/>
    </source>
</evidence>
<accession>A0A377NB10</accession>
<dbReference type="AlphaFoldDB" id="A0A377NB10"/>
<dbReference type="Pfam" id="PF16937">
    <property type="entry name" value="T3SS_HrpK1"/>
    <property type="match status" value="1"/>
</dbReference>
<dbReference type="Proteomes" id="UP000254304">
    <property type="component" value="Unassembled WGS sequence"/>
</dbReference>
<organism evidence="2 3">
    <name type="scientific">Ewingella americana</name>
    <dbReference type="NCBI Taxonomy" id="41202"/>
    <lineage>
        <taxon>Bacteria</taxon>
        <taxon>Pseudomonadati</taxon>
        <taxon>Pseudomonadota</taxon>
        <taxon>Gammaproteobacteria</taxon>
        <taxon>Enterobacterales</taxon>
        <taxon>Yersiniaceae</taxon>
        <taxon>Ewingella</taxon>
    </lineage>
</organism>
<dbReference type="EMBL" id="UGGO01000001">
    <property type="protein sequence ID" value="STQ43964.1"/>
    <property type="molecule type" value="Genomic_DNA"/>
</dbReference>
<proteinExistence type="predicted"/>
<sequence>MNRPAAAAKMAAAGGPDAAHAKAFIDANPALKTATDVGKHGGKPDGKTTNGDYAAFANNMDKARDAAVKDVTDYQKAHPNADPQSLQMVTSAATLRASEPLVKCASLDSDGKVDSYITADSLKAIQQNNPGLSPALQQSAKTFSQPGFLYMLDQGGLEGKDLALHNPDQKISGSNIDNWIAKQAPTNSGEFASMMNDAATRNAVANVDISNLGADVFQNPQNYSGAQKAAVLVKLQQTQGQVDGGSSLRKTDKTSQALQDDIAQLQSDPDVQKFMAQAVPGQEKMMIGNDPGLSKAVNQSYQDLISGKTMDQDMQAARDSAAKANAGKKPEDQQPVDYSDAINSLNSELQLQGDLQGKGANLPTTAQVINNRPDLKQQIQASYDQNFTQGQAVESGLKNNSKADAKDVLADVDQKKAAYEDAIPDSVTAASEDGYAEATMKALSTTSKGMSFLNTLKDAGTLPKDSDLTKMSGKEMYSQLREGVEKQTSEMGLSMAKRASLSGNGIMSVAGLATVSEQLKSGDKAGAAKTIYDGIKGSSELGKLGFNTAAEALGKDASVGLGRIAGSVAGRVVGTVAGEAAGAAAAEALGAAAGPVGWVVDAAMGLGFGIKAIIDAVKKHKDQKTFDHNVDPTLKQFGIPTPS</sequence>
<evidence type="ECO:0000256" key="1">
    <source>
        <dbReference type="SAM" id="MobiDB-lite"/>
    </source>
</evidence>
<dbReference type="InterPro" id="IPR031613">
    <property type="entry name" value="HrpK"/>
</dbReference>
<gene>
    <name evidence="2" type="ORF">NCTC12157_01665</name>
</gene>
<feature type="region of interest" description="Disordered" evidence="1">
    <location>
        <begin position="311"/>
        <end position="335"/>
    </location>
</feature>
<reference evidence="2 3" key="1">
    <citation type="submission" date="2018-06" db="EMBL/GenBank/DDBJ databases">
        <authorList>
            <consortium name="Pathogen Informatics"/>
            <person name="Doyle S."/>
        </authorList>
    </citation>
    <scope>NUCLEOTIDE SEQUENCE [LARGE SCALE GENOMIC DNA]</scope>
    <source>
        <strain evidence="2 3">NCTC12157</strain>
    </source>
</reference>
<name>A0A377NB10_9GAMM</name>
<evidence type="ECO:0000313" key="3">
    <source>
        <dbReference type="Proteomes" id="UP000254304"/>
    </source>
</evidence>